<evidence type="ECO:0000256" key="1">
    <source>
        <dbReference type="ARBA" id="ARBA00004651"/>
    </source>
</evidence>
<dbReference type="InterPro" id="IPR004089">
    <property type="entry name" value="MCPsignal_dom"/>
</dbReference>
<keyword evidence="5 11" id="KW-1133">Transmembrane helix</keyword>
<proteinExistence type="inferred from homology"/>
<dbReference type="GO" id="GO:0006935">
    <property type="term" value="P:chemotaxis"/>
    <property type="evidence" value="ECO:0007669"/>
    <property type="project" value="UniProtKB-KW"/>
</dbReference>
<dbReference type="Pfam" id="PF00672">
    <property type="entry name" value="HAMP"/>
    <property type="match status" value="1"/>
</dbReference>
<dbReference type="InterPro" id="IPR003660">
    <property type="entry name" value="HAMP_dom"/>
</dbReference>
<sequence>MNSEQEKNPSKRRSLNLWSTINSRLSFSMILIIVILGVSIMLVSNFVIKQSIKDQTMAAMQETAKTASNGINTFIENKIGALSNLAKDPVLQSGDKNKVFEFLKTTFGSFPEANDTFYANEKGEVVANSGIIPNINVSDRPYFKAVMSTGKVFITPIYINRLDQSKIFSIVVPILNASGTPIGLIGEDIRLSTVEDLVSNIKFAKSGYGVLLDKTGLYIVMPPKKEMVMKENITKVSKLITPSLAELGKRVVSEPTGFGTYTFLGQEKMLVWDRIPSTGWILLIPVTSSDFYSGLYSLLTIIFIAIIIVSIISFIIFKFISRSITKPLSEIVEVNKKLSEGDLNVDINTNYFGELGILSESTKKMAENTKSVIQGLKSLISDLQSASEKVKENATILSRSSGEVSQAASNTARGAEEISKIAQTLSNKVNTFSSTTQAIAKGAEEQANNTEQIAQMVEQINSIMEETKKSNKELTDLSITMKDRAQDGNLLMAKTNESSHKSLESVKKLAEVIQSLSKRSEDIGKIVDLISSISDQTNLLALNAAIEAARAGDAGRGFAVVADEVRKLAEESQRAANEIALIIGETNKETRNAMNSMQETLSDVTTGLEASEATSKTFQAILASIDKVNVLLEQREKISEKLISNLSTVNVNVSNLAALSEEYTASAQEMAASSKDISNEIESLAAISEESSASAEELASTTEESDKIVKEFEEISRILIENTEKISDEVKKFKV</sequence>
<dbReference type="OrthoDB" id="13222at2"/>
<dbReference type="eggNOG" id="COG0840">
    <property type="taxonomic scope" value="Bacteria"/>
</dbReference>
<evidence type="ECO:0000256" key="6">
    <source>
        <dbReference type="ARBA" id="ARBA00023136"/>
    </source>
</evidence>
<organism evidence="14 15">
    <name type="scientific">Thermodesulfobium narugense DSM 14796</name>
    <dbReference type="NCBI Taxonomy" id="747365"/>
    <lineage>
        <taxon>Bacteria</taxon>
        <taxon>Pseudomonadati</taxon>
        <taxon>Thermodesulfobiota</taxon>
        <taxon>Thermodesulfobiia</taxon>
        <taxon>Thermodesulfobiales</taxon>
        <taxon>Thermodesulfobiaceae</taxon>
        <taxon>Thermodesulfobium</taxon>
    </lineage>
</organism>
<protein>
    <submittedName>
        <fullName evidence="14">Methyl-accepting chemotaxis sensory transducer with Cache sensor</fullName>
    </submittedName>
</protein>
<keyword evidence="6 11" id="KW-0472">Membrane</keyword>
<dbReference type="PROSITE" id="PS50111">
    <property type="entry name" value="CHEMOTAXIS_TRANSDUC_2"/>
    <property type="match status" value="1"/>
</dbReference>
<feature type="transmembrane region" description="Helical" evidence="11">
    <location>
        <begin position="295"/>
        <end position="317"/>
    </location>
</feature>
<name>M1E5W2_9BACT</name>
<dbReference type="HOGENOM" id="CLU_000445_107_19_9"/>
<keyword evidence="4 11" id="KW-0812">Transmembrane</keyword>
<keyword evidence="3" id="KW-0145">Chemotaxis</keyword>
<dbReference type="SMART" id="SM00283">
    <property type="entry name" value="MA"/>
    <property type="match status" value="1"/>
</dbReference>
<dbReference type="SUPFAM" id="SSF103190">
    <property type="entry name" value="Sensory domain-like"/>
    <property type="match status" value="1"/>
</dbReference>
<comment type="similarity">
    <text evidence="8">Belongs to the methyl-accepting chemotaxis (MCP) protein family.</text>
</comment>
<keyword evidence="10" id="KW-0175">Coiled coil</keyword>
<dbReference type="EMBL" id="CP002690">
    <property type="protein sequence ID" value="AEE13858.1"/>
    <property type="molecule type" value="Genomic_DNA"/>
</dbReference>
<dbReference type="AlphaFoldDB" id="M1E5W2"/>
<evidence type="ECO:0000256" key="11">
    <source>
        <dbReference type="SAM" id="Phobius"/>
    </source>
</evidence>
<accession>M1E5W2</accession>
<keyword evidence="15" id="KW-1185">Reference proteome</keyword>
<evidence type="ECO:0000256" key="4">
    <source>
        <dbReference type="ARBA" id="ARBA00022692"/>
    </source>
</evidence>
<feature type="domain" description="HAMP" evidence="13">
    <location>
        <begin position="322"/>
        <end position="374"/>
    </location>
</feature>
<evidence type="ECO:0000256" key="8">
    <source>
        <dbReference type="ARBA" id="ARBA00029447"/>
    </source>
</evidence>
<dbReference type="CDD" id="cd12912">
    <property type="entry name" value="PDC2_MCP_like"/>
    <property type="match status" value="1"/>
</dbReference>
<comment type="subcellular location">
    <subcellularLocation>
        <location evidence="1">Cell membrane</location>
        <topology evidence="1">Multi-pass membrane protein</topology>
    </subcellularLocation>
</comment>
<feature type="transmembrane region" description="Helical" evidence="11">
    <location>
        <begin position="25"/>
        <end position="48"/>
    </location>
</feature>
<evidence type="ECO:0000256" key="5">
    <source>
        <dbReference type="ARBA" id="ARBA00022989"/>
    </source>
</evidence>
<dbReference type="Gene3D" id="6.10.340.10">
    <property type="match status" value="1"/>
</dbReference>
<dbReference type="Gene3D" id="3.30.450.20">
    <property type="entry name" value="PAS domain"/>
    <property type="match status" value="1"/>
</dbReference>
<dbReference type="Pfam" id="PF00015">
    <property type="entry name" value="MCPsignal"/>
    <property type="match status" value="1"/>
</dbReference>
<evidence type="ECO:0000313" key="15">
    <source>
        <dbReference type="Proteomes" id="UP000011765"/>
    </source>
</evidence>
<dbReference type="SUPFAM" id="SSF158472">
    <property type="entry name" value="HAMP domain-like"/>
    <property type="match status" value="1"/>
</dbReference>
<feature type="coiled-coil region" evidence="10">
    <location>
        <begin position="440"/>
        <end position="477"/>
    </location>
</feature>
<reference evidence="14 15" key="1">
    <citation type="submission" date="2011-04" db="EMBL/GenBank/DDBJ databases">
        <title>The complete genome of Thermodesulfobium narugense DSM 14796.</title>
        <authorList>
            <consortium name="US DOE Joint Genome Institute (JGI-PGF)"/>
            <person name="Lucas S."/>
            <person name="Han J."/>
            <person name="Lapidus A."/>
            <person name="Bruce D."/>
            <person name="Goodwin L."/>
            <person name="Pitluck S."/>
            <person name="Peters L."/>
            <person name="Kyrpides N."/>
            <person name="Mavromatis K."/>
            <person name="Pagani I."/>
            <person name="Ivanova N."/>
            <person name="Ovchinnikova G."/>
            <person name="Zhang X."/>
            <person name="Saunders L."/>
            <person name="Detter J.C."/>
            <person name="Tapia R."/>
            <person name="Han C."/>
            <person name="Land M."/>
            <person name="Hauser L."/>
            <person name="Markowitz V."/>
            <person name="Cheng J.-F."/>
            <person name="Hugenholtz P."/>
            <person name="Woyke T."/>
            <person name="Wu D."/>
            <person name="Spring S."/>
            <person name="Schroeder M."/>
            <person name="Brambilla E."/>
            <person name="Klenk H.-P."/>
            <person name="Eisen J.A."/>
        </authorList>
    </citation>
    <scope>NUCLEOTIDE SEQUENCE [LARGE SCALE GENOMIC DNA]</scope>
    <source>
        <strain evidence="14 15">DSM 14796</strain>
    </source>
</reference>
<dbReference type="Pfam" id="PF02743">
    <property type="entry name" value="dCache_1"/>
    <property type="match status" value="1"/>
</dbReference>
<keyword evidence="7 9" id="KW-0807">Transducer</keyword>
<dbReference type="CDD" id="cd06225">
    <property type="entry name" value="HAMP"/>
    <property type="match status" value="1"/>
</dbReference>
<dbReference type="RefSeq" id="WP_013755588.1">
    <property type="nucleotide sequence ID" value="NC_015499.1"/>
</dbReference>
<dbReference type="InterPro" id="IPR033479">
    <property type="entry name" value="dCache_1"/>
</dbReference>
<evidence type="ECO:0000256" key="9">
    <source>
        <dbReference type="PROSITE-ProRule" id="PRU00284"/>
    </source>
</evidence>
<evidence type="ECO:0000259" key="12">
    <source>
        <dbReference type="PROSITE" id="PS50111"/>
    </source>
</evidence>
<evidence type="ECO:0000256" key="2">
    <source>
        <dbReference type="ARBA" id="ARBA00022475"/>
    </source>
</evidence>
<dbReference type="SUPFAM" id="SSF58104">
    <property type="entry name" value="Methyl-accepting chemotaxis protein (MCP) signaling domain"/>
    <property type="match status" value="1"/>
</dbReference>
<evidence type="ECO:0000259" key="13">
    <source>
        <dbReference type="PROSITE" id="PS50885"/>
    </source>
</evidence>
<dbReference type="STRING" id="747365.Thena_0209"/>
<dbReference type="PANTHER" id="PTHR32089:SF112">
    <property type="entry name" value="LYSOZYME-LIKE PROTEIN-RELATED"/>
    <property type="match status" value="1"/>
</dbReference>
<dbReference type="KEGG" id="tnr:Thena_0209"/>
<gene>
    <name evidence="14" type="ORF">Thena_0209</name>
</gene>
<dbReference type="Proteomes" id="UP000011765">
    <property type="component" value="Chromosome"/>
</dbReference>
<feature type="domain" description="Methyl-accepting transducer" evidence="12">
    <location>
        <begin position="421"/>
        <end position="678"/>
    </location>
</feature>
<dbReference type="GO" id="GO:0007165">
    <property type="term" value="P:signal transduction"/>
    <property type="evidence" value="ECO:0007669"/>
    <property type="project" value="UniProtKB-KW"/>
</dbReference>
<dbReference type="CDD" id="cd11386">
    <property type="entry name" value="MCP_signal"/>
    <property type="match status" value="1"/>
</dbReference>
<dbReference type="GO" id="GO:0005886">
    <property type="term" value="C:plasma membrane"/>
    <property type="evidence" value="ECO:0007669"/>
    <property type="project" value="UniProtKB-SubCell"/>
</dbReference>
<dbReference type="InterPro" id="IPR029151">
    <property type="entry name" value="Sensor-like_sf"/>
</dbReference>
<dbReference type="PANTHER" id="PTHR32089">
    <property type="entry name" value="METHYL-ACCEPTING CHEMOTAXIS PROTEIN MCPB"/>
    <property type="match status" value="1"/>
</dbReference>
<evidence type="ECO:0000256" key="7">
    <source>
        <dbReference type="ARBA" id="ARBA00023224"/>
    </source>
</evidence>
<dbReference type="CDD" id="cd12914">
    <property type="entry name" value="PDC1_DGC_like"/>
    <property type="match status" value="1"/>
</dbReference>
<evidence type="ECO:0000256" key="10">
    <source>
        <dbReference type="SAM" id="Coils"/>
    </source>
</evidence>
<evidence type="ECO:0000313" key="14">
    <source>
        <dbReference type="EMBL" id="AEE13858.1"/>
    </source>
</evidence>
<keyword evidence="2" id="KW-1003">Cell membrane</keyword>
<evidence type="ECO:0000256" key="3">
    <source>
        <dbReference type="ARBA" id="ARBA00022500"/>
    </source>
</evidence>
<dbReference type="PROSITE" id="PS50885">
    <property type="entry name" value="HAMP"/>
    <property type="match status" value="1"/>
</dbReference>
<dbReference type="Gene3D" id="1.10.287.950">
    <property type="entry name" value="Methyl-accepting chemotaxis protein"/>
    <property type="match status" value="1"/>
</dbReference>